<dbReference type="SUPFAM" id="SSF56801">
    <property type="entry name" value="Acetyl-CoA synthetase-like"/>
    <property type="match status" value="1"/>
</dbReference>
<proteinExistence type="inferred from homology"/>
<dbReference type="InterPro" id="IPR042099">
    <property type="entry name" value="ANL_N_sf"/>
</dbReference>
<dbReference type="InterPro" id="IPR020845">
    <property type="entry name" value="AMP-binding_CS"/>
</dbReference>
<evidence type="ECO:0000313" key="8">
    <source>
        <dbReference type="EMBL" id="KHE74443.1"/>
    </source>
</evidence>
<dbReference type="Proteomes" id="UP000030664">
    <property type="component" value="Unassembled WGS sequence"/>
</dbReference>
<dbReference type="Pfam" id="PF13193">
    <property type="entry name" value="AMP-binding_C"/>
    <property type="match status" value="1"/>
</dbReference>
<sequence length="582" mass="64491">MTVTDEFRAARDHLVSLQQDWERAREEFVWPRFEHFNFGLDWFDQLAASPERRDQDALIILEEDGSRLTRTFAQLSRDSNKVANWLRERGVRRGDRVILMLNNQVELWESMLACIKLGAVVIPTTTQMGPTDLTDRVERAGASWAVAGVADAAKFASVPGDYTVVYVPGVRAGSDPVEAPELPGRTCLDYREAHSRSDELEPETPTGGDDTLLLYFTSGTTSKPKLVEHTHTSYPVGHLSTMYWIGLEPGDIHLNVASPGWAKHAWSNFFAPWIAEATILVCNFAKFDASALMSAMDSVGVTSFCAPPTVWRLLIKADLTQLRTPPRKTMSAGEPLNAEVIDQVHRAWGCTIRDGFGQTETTLQVANTPGRRIRIGSMGVPLPGFDVTVVDPVTGEEAGEGELCLRLDPRPVGLMRGYYGDPERTAEAFRDGLYHTGDIVSVDENGVFSYVGRSDDVFKSNDYKISPFELESVLVEHPAVLEAAIVPTPDELRLAVPKAFVTLAPGRTGDAATAAEILGYCRTKVAPYKRIRRIEFLELPKTISGKIRRVELRSAETRRSESGQAPEGYGTEYREEDLSLDQ</sequence>
<dbReference type="Gene3D" id="3.30.300.30">
    <property type="match status" value="1"/>
</dbReference>
<organism evidence="8 9">
    <name type="scientific">Kocuria marina</name>
    <dbReference type="NCBI Taxonomy" id="223184"/>
    <lineage>
        <taxon>Bacteria</taxon>
        <taxon>Bacillati</taxon>
        <taxon>Actinomycetota</taxon>
        <taxon>Actinomycetes</taxon>
        <taxon>Micrococcales</taxon>
        <taxon>Micrococcaceae</taxon>
        <taxon>Kocuria</taxon>
    </lineage>
</organism>
<dbReference type="STRING" id="223184.AS25_06335"/>
<evidence type="ECO:0000256" key="5">
    <source>
        <dbReference type="SAM" id="MobiDB-lite"/>
    </source>
</evidence>
<dbReference type="GO" id="GO:0015645">
    <property type="term" value="F:fatty acid ligase activity"/>
    <property type="evidence" value="ECO:0007669"/>
    <property type="project" value="TreeGrafter"/>
</dbReference>
<dbReference type="Pfam" id="PF00501">
    <property type="entry name" value="AMP-binding"/>
    <property type="match status" value="1"/>
</dbReference>
<dbReference type="PANTHER" id="PTHR43605">
    <property type="entry name" value="ACYL-COENZYME A SYNTHETASE"/>
    <property type="match status" value="1"/>
</dbReference>
<dbReference type="InterPro" id="IPR000873">
    <property type="entry name" value="AMP-dep_synth/lig_dom"/>
</dbReference>
<dbReference type="GO" id="GO:0004321">
    <property type="term" value="F:fatty-acyl-CoA synthase activity"/>
    <property type="evidence" value="ECO:0007669"/>
    <property type="project" value="TreeGrafter"/>
</dbReference>
<feature type="region of interest" description="Disordered" evidence="5">
    <location>
        <begin position="554"/>
        <end position="582"/>
    </location>
</feature>
<comment type="caution">
    <text evidence="8">The sequence shown here is derived from an EMBL/GenBank/DDBJ whole genome shotgun (WGS) entry which is preliminary data.</text>
</comment>
<dbReference type="AlphaFoldDB" id="A0A0B0DAP8"/>
<feature type="domain" description="AMP-binding enzyme C-terminal" evidence="7">
    <location>
        <begin position="469"/>
        <end position="546"/>
    </location>
</feature>
<evidence type="ECO:0000259" key="7">
    <source>
        <dbReference type="Pfam" id="PF13193"/>
    </source>
</evidence>
<dbReference type="InterPro" id="IPR045851">
    <property type="entry name" value="AMP-bd_C_sf"/>
</dbReference>
<dbReference type="InterPro" id="IPR051087">
    <property type="entry name" value="Mitochondrial_ACSM"/>
</dbReference>
<dbReference type="InterPro" id="IPR025110">
    <property type="entry name" value="AMP-bd_C"/>
</dbReference>
<keyword evidence="2" id="KW-0436">Ligase</keyword>
<feature type="domain" description="AMP-dependent synthetase/ligase" evidence="6">
    <location>
        <begin position="54"/>
        <end position="419"/>
    </location>
</feature>
<dbReference type="RefSeq" id="WP_035963570.1">
    <property type="nucleotide sequence ID" value="NZ_JROM01000021.1"/>
</dbReference>
<comment type="similarity">
    <text evidence="1">Belongs to the ATP-dependent AMP-binding enzyme family.</text>
</comment>
<feature type="compositionally biased region" description="Basic and acidic residues" evidence="5">
    <location>
        <begin position="572"/>
        <end position="582"/>
    </location>
</feature>
<dbReference type="GO" id="GO:0005524">
    <property type="term" value="F:ATP binding"/>
    <property type="evidence" value="ECO:0007669"/>
    <property type="project" value="UniProtKB-KW"/>
</dbReference>
<dbReference type="GO" id="GO:0006637">
    <property type="term" value="P:acyl-CoA metabolic process"/>
    <property type="evidence" value="ECO:0007669"/>
    <property type="project" value="TreeGrafter"/>
</dbReference>
<evidence type="ECO:0000256" key="1">
    <source>
        <dbReference type="ARBA" id="ARBA00006432"/>
    </source>
</evidence>
<dbReference type="GO" id="GO:0006633">
    <property type="term" value="P:fatty acid biosynthetic process"/>
    <property type="evidence" value="ECO:0007669"/>
    <property type="project" value="TreeGrafter"/>
</dbReference>
<keyword evidence="4" id="KW-0067">ATP-binding</keyword>
<dbReference type="EMBL" id="JROM01000021">
    <property type="protein sequence ID" value="KHE74443.1"/>
    <property type="molecule type" value="Genomic_DNA"/>
</dbReference>
<dbReference type="Gene3D" id="3.40.50.12780">
    <property type="entry name" value="N-terminal domain of ligase-like"/>
    <property type="match status" value="1"/>
</dbReference>
<evidence type="ECO:0000259" key="6">
    <source>
        <dbReference type="Pfam" id="PF00501"/>
    </source>
</evidence>
<dbReference type="eggNOG" id="COG0365">
    <property type="taxonomic scope" value="Bacteria"/>
</dbReference>
<reference evidence="8 9" key="1">
    <citation type="submission" date="2014-09" db="EMBL/GenBank/DDBJ databases">
        <title>High-quality draft genome sequence of Kocuria marina SO9-6, an actinobacterium isolated from a copper mine.</title>
        <authorList>
            <person name="Castro D.B."/>
            <person name="Pereira L.B."/>
            <person name="Silva M.V."/>
            <person name="Silva B.P."/>
            <person name="Zanardi B.R."/>
            <person name="Carlos C."/>
            <person name="Belgini D.R."/>
            <person name="Limache E.G."/>
            <person name="Lacerda G.V."/>
            <person name="Nery M.B."/>
            <person name="Gomes M.B."/>
            <person name="Souza S."/>
            <person name="Silva T.M."/>
            <person name="Rodrigues V.D."/>
            <person name="Paulino L.C."/>
            <person name="Vicentini R."/>
            <person name="Ferraz L.F."/>
            <person name="Ottoboni L.M."/>
        </authorList>
    </citation>
    <scope>NUCLEOTIDE SEQUENCE [LARGE SCALE GENOMIC DNA]</scope>
    <source>
        <strain evidence="8 9">SO9-6</strain>
    </source>
</reference>
<evidence type="ECO:0000313" key="9">
    <source>
        <dbReference type="Proteomes" id="UP000030664"/>
    </source>
</evidence>
<gene>
    <name evidence="8" type="ORF">AS25_06335</name>
</gene>
<evidence type="ECO:0000256" key="4">
    <source>
        <dbReference type="ARBA" id="ARBA00022840"/>
    </source>
</evidence>
<name>A0A0B0DAP8_9MICC</name>
<dbReference type="PROSITE" id="PS00455">
    <property type="entry name" value="AMP_BINDING"/>
    <property type="match status" value="1"/>
</dbReference>
<dbReference type="PANTHER" id="PTHR43605:SF10">
    <property type="entry name" value="ACYL-COA SYNTHETASE MEDIUM CHAIN FAMILY MEMBER 3"/>
    <property type="match status" value="1"/>
</dbReference>
<keyword evidence="3" id="KW-0547">Nucleotide-binding</keyword>
<dbReference type="GO" id="GO:0016405">
    <property type="term" value="F:CoA-ligase activity"/>
    <property type="evidence" value="ECO:0007669"/>
    <property type="project" value="UniProtKB-ARBA"/>
</dbReference>
<accession>A0A0B0DAP8</accession>
<evidence type="ECO:0000256" key="3">
    <source>
        <dbReference type="ARBA" id="ARBA00022741"/>
    </source>
</evidence>
<evidence type="ECO:0000256" key="2">
    <source>
        <dbReference type="ARBA" id="ARBA00022598"/>
    </source>
</evidence>
<protein>
    <submittedName>
        <fullName evidence="8">AMP-dependent synthetase</fullName>
    </submittedName>
</protein>